<evidence type="ECO:0000313" key="5">
    <source>
        <dbReference type="Proteomes" id="UP000215596"/>
    </source>
</evidence>
<reference evidence="4 5" key="1">
    <citation type="submission" date="2017-07" db="EMBL/GenBank/DDBJ databases">
        <title>Isolation and whole genome analysis of endospore-forming bacteria from heroin.</title>
        <authorList>
            <person name="Kalinowski J."/>
            <person name="Ahrens B."/>
            <person name="Al-Dilaimi A."/>
            <person name="Winkler A."/>
            <person name="Wibberg D."/>
            <person name="Schleenbecker U."/>
            <person name="Ruckert C."/>
            <person name="Wolfel R."/>
            <person name="Grass G."/>
        </authorList>
    </citation>
    <scope>NUCLEOTIDE SEQUENCE [LARGE SCALE GENOMIC DNA]</scope>
    <source>
        <strain evidence="4 5">7537-G1</strain>
    </source>
</reference>
<keyword evidence="1" id="KW-0547">Nucleotide-binding</keyword>
<keyword evidence="6" id="KW-1185">Reference proteome</keyword>
<dbReference type="InterPro" id="IPR050625">
    <property type="entry name" value="ParA/MinD_ATPase"/>
</dbReference>
<dbReference type="AlphaFoldDB" id="A0A268ES67"/>
<keyword evidence="2" id="KW-0067">ATP-binding</keyword>
<dbReference type="InterPro" id="IPR025501">
    <property type="entry name" value="MinD_FleN"/>
</dbReference>
<dbReference type="PANTHER" id="PTHR43384">
    <property type="entry name" value="SEPTUM SITE-DETERMINING PROTEIN MIND HOMOLOG, CHLOROPLASTIC-RELATED"/>
    <property type="match status" value="1"/>
</dbReference>
<dbReference type="InterPro" id="IPR027417">
    <property type="entry name" value="P-loop_NTPase"/>
</dbReference>
<dbReference type="EMBL" id="NPBY01000043">
    <property type="protein sequence ID" value="PAD75963.1"/>
    <property type="molecule type" value="Genomic_DNA"/>
</dbReference>
<dbReference type="GO" id="GO:0005524">
    <property type="term" value="F:ATP binding"/>
    <property type="evidence" value="ECO:0007669"/>
    <property type="project" value="UniProtKB-KW"/>
</dbReference>
<dbReference type="Pfam" id="PF10609">
    <property type="entry name" value="ParA"/>
    <property type="match status" value="1"/>
</dbReference>
<evidence type="ECO:0000313" key="3">
    <source>
        <dbReference type="EMBL" id="MUG66742.1"/>
    </source>
</evidence>
<dbReference type="GO" id="GO:0016887">
    <property type="term" value="F:ATP hydrolysis activity"/>
    <property type="evidence" value="ECO:0007669"/>
    <property type="project" value="TreeGrafter"/>
</dbReference>
<reference evidence="3 6" key="2">
    <citation type="submission" date="2019-11" db="EMBL/GenBank/DDBJ databases">
        <title>Draft genome sequences of five Paenibacillus species of dairy origin.</title>
        <authorList>
            <person name="Olajide A.M."/>
            <person name="Chen S."/>
            <person name="Lapointe G."/>
        </authorList>
    </citation>
    <scope>NUCLEOTIDE SEQUENCE [LARGE SCALE GENOMIC DNA]</scope>
    <source>
        <strain evidence="3 6">3CS1</strain>
    </source>
</reference>
<dbReference type="GO" id="GO:0005829">
    <property type="term" value="C:cytosol"/>
    <property type="evidence" value="ECO:0007669"/>
    <property type="project" value="TreeGrafter"/>
</dbReference>
<protein>
    <submittedName>
        <fullName evidence="4">Cobyrinic acid a,c-diamide synthase</fullName>
    </submittedName>
    <submittedName>
        <fullName evidence="3">P-loop NTPase</fullName>
    </submittedName>
</protein>
<sequence>MTDQAQSLRQLVSAQRTEELQDPSARTAKIITVTSGKGGVGKSNFTLNFALALQALGKKVLVFDADIGMANIDVLMGVSSPYNLHHLLQREKRMEEIIQYGPQQLPFIAGGSGMSNMFSLSEEELHYFMTQIETVSDGMDYIIFDTGAGLSKETMKFITSADQCIVVTTPEPTSITDAYALIKVVHVTEPSVPFSLIINRAGDDGEAKEASDKIILTAQRFLELDIKLLGKVTDDPHVVQSVKRQVPFIVAHPRCEASRDIQRIALRYIAAPAPQEAAIPKGIKGFMHRWLRRSK</sequence>
<dbReference type="Gene3D" id="3.40.50.300">
    <property type="entry name" value="P-loop containing nucleotide triphosphate hydrolases"/>
    <property type="match status" value="1"/>
</dbReference>
<evidence type="ECO:0000313" key="4">
    <source>
        <dbReference type="EMBL" id="PAD75963.1"/>
    </source>
</evidence>
<dbReference type="SUPFAM" id="SSF52540">
    <property type="entry name" value="P-loop containing nucleoside triphosphate hydrolases"/>
    <property type="match status" value="1"/>
</dbReference>
<evidence type="ECO:0000256" key="2">
    <source>
        <dbReference type="ARBA" id="ARBA00022840"/>
    </source>
</evidence>
<name>A0A268ES67_9BACL</name>
<dbReference type="CDD" id="cd02038">
    <property type="entry name" value="FlhG-like"/>
    <property type="match status" value="1"/>
</dbReference>
<dbReference type="GO" id="GO:0009898">
    <property type="term" value="C:cytoplasmic side of plasma membrane"/>
    <property type="evidence" value="ECO:0007669"/>
    <property type="project" value="TreeGrafter"/>
</dbReference>
<dbReference type="InterPro" id="IPR033875">
    <property type="entry name" value="FlhG"/>
</dbReference>
<dbReference type="OrthoDB" id="9816297at2"/>
<dbReference type="Proteomes" id="UP000435177">
    <property type="component" value="Unassembled WGS sequence"/>
</dbReference>
<evidence type="ECO:0000313" key="6">
    <source>
        <dbReference type="Proteomes" id="UP000435177"/>
    </source>
</evidence>
<dbReference type="EMBL" id="WOAA01000008">
    <property type="protein sequence ID" value="MUG66742.1"/>
    <property type="molecule type" value="Genomic_DNA"/>
</dbReference>
<dbReference type="PIRSF" id="PIRSF003092">
    <property type="entry name" value="MinD"/>
    <property type="match status" value="1"/>
</dbReference>
<proteinExistence type="predicted"/>
<dbReference type="GO" id="GO:0051782">
    <property type="term" value="P:negative regulation of cell division"/>
    <property type="evidence" value="ECO:0007669"/>
    <property type="project" value="TreeGrafter"/>
</dbReference>
<dbReference type="RefSeq" id="WP_095265724.1">
    <property type="nucleotide sequence ID" value="NZ_NPBY01000043.1"/>
</dbReference>
<evidence type="ECO:0000256" key="1">
    <source>
        <dbReference type="ARBA" id="ARBA00022741"/>
    </source>
</evidence>
<organism evidence="4 5">
    <name type="scientific">Paenibacillus campinasensis</name>
    <dbReference type="NCBI Taxonomy" id="66347"/>
    <lineage>
        <taxon>Bacteria</taxon>
        <taxon>Bacillati</taxon>
        <taxon>Bacillota</taxon>
        <taxon>Bacilli</taxon>
        <taxon>Bacillales</taxon>
        <taxon>Paenibacillaceae</taxon>
        <taxon>Paenibacillus</taxon>
    </lineage>
</organism>
<accession>A0A268ES67</accession>
<dbReference type="InterPro" id="IPR033756">
    <property type="entry name" value="YlxH/NBP35"/>
</dbReference>
<dbReference type="PANTHER" id="PTHR43384:SF4">
    <property type="entry name" value="CELLULOSE BIOSYNTHESIS PROTEIN BCSQ-RELATED"/>
    <property type="match status" value="1"/>
</dbReference>
<dbReference type="Proteomes" id="UP000215596">
    <property type="component" value="Unassembled WGS sequence"/>
</dbReference>
<comment type="caution">
    <text evidence="4">The sequence shown here is derived from an EMBL/GenBank/DDBJ whole genome shotgun (WGS) entry which is preliminary data.</text>
</comment>
<gene>
    <name evidence="4" type="ORF">CHH67_13545</name>
    <name evidence="3" type="ORF">GNP94_12090</name>
</gene>